<feature type="compositionally biased region" description="Low complexity" evidence="3">
    <location>
        <begin position="35"/>
        <end position="55"/>
    </location>
</feature>
<dbReference type="SUPFAM" id="SSF54928">
    <property type="entry name" value="RNA-binding domain, RBD"/>
    <property type="match status" value="1"/>
</dbReference>
<feature type="compositionally biased region" description="Basic and acidic residues" evidence="3">
    <location>
        <begin position="389"/>
        <end position="407"/>
    </location>
</feature>
<dbReference type="InterPro" id="IPR036483">
    <property type="entry name" value="PWI_dom_sf"/>
</dbReference>
<feature type="region of interest" description="Disordered" evidence="3">
    <location>
        <begin position="780"/>
        <end position="837"/>
    </location>
</feature>
<dbReference type="PROSITE" id="PS50102">
    <property type="entry name" value="RRM"/>
    <property type="match status" value="1"/>
</dbReference>
<feature type="region of interest" description="Disordered" evidence="3">
    <location>
        <begin position="323"/>
        <end position="515"/>
    </location>
</feature>
<dbReference type="Pfam" id="PF01480">
    <property type="entry name" value="PWI"/>
    <property type="match status" value="1"/>
</dbReference>
<feature type="compositionally biased region" description="Basic and acidic residues" evidence="3">
    <location>
        <begin position="323"/>
        <end position="346"/>
    </location>
</feature>
<dbReference type="Pfam" id="PF00076">
    <property type="entry name" value="RRM_1"/>
    <property type="match status" value="1"/>
</dbReference>
<name>A0A9D5BBS7_PEA</name>
<dbReference type="Gene3D" id="3.30.70.330">
    <property type="match status" value="1"/>
</dbReference>
<keyword evidence="7" id="KW-1185">Reference proteome</keyword>
<evidence type="ECO:0000256" key="2">
    <source>
        <dbReference type="PROSITE-ProRule" id="PRU00176"/>
    </source>
</evidence>
<dbReference type="SMART" id="SM00311">
    <property type="entry name" value="PWI"/>
    <property type="match status" value="1"/>
</dbReference>
<dbReference type="InterPro" id="IPR000504">
    <property type="entry name" value="RRM_dom"/>
</dbReference>
<reference evidence="6 7" key="1">
    <citation type="journal article" date="2022" name="Nat. Genet.">
        <title>Improved pea reference genome and pan-genome highlight genomic features and evolutionary characteristics.</title>
        <authorList>
            <person name="Yang T."/>
            <person name="Liu R."/>
            <person name="Luo Y."/>
            <person name="Hu S."/>
            <person name="Wang D."/>
            <person name="Wang C."/>
            <person name="Pandey M.K."/>
            <person name="Ge S."/>
            <person name="Xu Q."/>
            <person name="Li N."/>
            <person name="Li G."/>
            <person name="Huang Y."/>
            <person name="Saxena R.K."/>
            <person name="Ji Y."/>
            <person name="Li M."/>
            <person name="Yan X."/>
            <person name="He Y."/>
            <person name="Liu Y."/>
            <person name="Wang X."/>
            <person name="Xiang C."/>
            <person name="Varshney R.K."/>
            <person name="Ding H."/>
            <person name="Gao S."/>
            <person name="Zong X."/>
        </authorList>
    </citation>
    <scope>NUCLEOTIDE SEQUENCE [LARGE SCALE GENOMIC DNA]</scope>
    <source>
        <strain evidence="6 7">cv. Zhongwan 6</strain>
    </source>
</reference>
<dbReference type="InterPro" id="IPR012677">
    <property type="entry name" value="Nucleotide-bd_a/b_plait_sf"/>
</dbReference>
<feature type="compositionally biased region" description="Pro residues" evidence="3">
    <location>
        <begin position="21"/>
        <end position="34"/>
    </location>
</feature>
<feature type="compositionally biased region" description="Pro residues" evidence="3">
    <location>
        <begin position="410"/>
        <end position="419"/>
    </location>
</feature>
<dbReference type="SMART" id="SM00360">
    <property type="entry name" value="RRM"/>
    <property type="match status" value="1"/>
</dbReference>
<dbReference type="OrthoDB" id="6275295at2759"/>
<dbReference type="Proteomes" id="UP001058974">
    <property type="component" value="Chromosome 2"/>
</dbReference>
<dbReference type="CDD" id="cd12446">
    <property type="entry name" value="RRM_RBM25"/>
    <property type="match status" value="1"/>
</dbReference>
<dbReference type="PROSITE" id="PS51025">
    <property type="entry name" value="PWI"/>
    <property type="match status" value="1"/>
</dbReference>
<dbReference type="InterPro" id="IPR035979">
    <property type="entry name" value="RBD_domain_sf"/>
</dbReference>
<evidence type="ECO:0000256" key="3">
    <source>
        <dbReference type="SAM" id="MobiDB-lite"/>
    </source>
</evidence>
<evidence type="ECO:0000313" key="7">
    <source>
        <dbReference type="Proteomes" id="UP001058974"/>
    </source>
</evidence>
<feature type="region of interest" description="Disordered" evidence="3">
    <location>
        <begin position="1"/>
        <end position="90"/>
    </location>
</feature>
<dbReference type="Gene3D" id="1.20.1390.10">
    <property type="entry name" value="PWI domain"/>
    <property type="match status" value="1"/>
</dbReference>
<feature type="compositionally biased region" description="Pro residues" evidence="3">
    <location>
        <begin position="80"/>
        <end position="90"/>
    </location>
</feature>
<evidence type="ECO:0008006" key="8">
    <source>
        <dbReference type="Google" id="ProtNLM"/>
    </source>
</evidence>
<feature type="region of interest" description="Disordered" evidence="3">
    <location>
        <begin position="722"/>
        <end position="742"/>
    </location>
</feature>
<accession>A0A9D5BBS7</accession>
<protein>
    <recommendedName>
        <fullName evidence="8">RNA-binding protein 25</fullName>
    </recommendedName>
</protein>
<dbReference type="InterPro" id="IPR034268">
    <property type="entry name" value="RBM25_RRM"/>
</dbReference>
<dbReference type="Gramene" id="Psat02G0319400-T1">
    <property type="protein sequence ID" value="KAI5436974.1"/>
    <property type="gene ID" value="KIW84_023194"/>
</dbReference>
<dbReference type="EMBL" id="JAMSHJ010000002">
    <property type="protein sequence ID" value="KAI5436974.1"/>
    <property type="molecule type" value="Genomic_DNA"/>
</dbReference>
<feature type="compositionally biased region" description="Basic and acidic residues" evidence="3">
    <location>
        <begin position="352"/>
        <end position="366"/>
    </location>
</feature>
<organism evidence="6 7">
    <name type="scientific">Pisum sativum</name>
    <name type="common">Garden pea</name>
    <name type="synonym">Lathyrus oleraceus</name>
    <dbReference type="NCBI Taxonomy" id="3888"/>
    <lineage>
        <taxon>Eukaryota</taxon>
        <taxon>Viridiplantae</taxon>
        <taxon>Streptophyta</taxon>
        <taxon>Embryophyta</taxon>
        <taxon>Tracheophyta</taxon>
        <taxon>Spermatophyta</taxon>
        <taxon>Magnoliopsida</taxon>
        <taxon>eudicotyledons</taxon>
        <taxon>Gunneridae</taxon>
        <taxon>Pentapetalae</taxon>
        <taxon>rosids</taxon>
        <taxon>fabids</taxon>
        <taxon>Fabales</taxon>
        <taxon>Fabaceae</taxon>
        <taxon>Papilionoideae</taxon>
        <taxon>50 kb inversion clade</taxon>
        <taxon>NPAAA clade</taxon>
        <taxon>Hologalegina</taxon>
        <taxon>IRL clade</taxon>
        <taxon>Fabeae</taxon>
        <taxon>Lathyrus</taxon>
    </lineage>
</organism>
<keyword evidence="2" id="KW-0694">RNA-binding</keyword>
<comment type="caution">
    <text evidence="6">The sequence shown here is derived from an EMBL/GenBank/DDBJ whole genome shotgun (WGS) entry which is preliminary data.</text>
</comment>
<dbReference type="InterPro" id="IPR053294">
    <property type="entry name" value="RBM_PWI_domain"/>
</dbReference>
<proteinExistence type="predicted"/>
<dbReference type="PANTHER" id="PTHR47334">
    <property type="entry name" value="SPLICING FACTOR PWI DOMAIN-CONTAINING PROTEIN / RNA RECOGNITION MOTIF (RRM)-CONTAINING PROTEIN"/>
    <property type="match status" value="1"/>
</dbReference>
<feature type="compositionally biased region" description="Basic and acidic residues" evidence="3">
    <location>
        <begin position="539"/>
        <end position="555"/>
    </location>
</feature>
<dbReference type="GO" id="GO:0003723">
    <property type="term" value="F:RNA binding"/>
    <property type="evidence" value="ECO:0007669"/>
    <property type="project" value="UniProtKB-UniRule"/>
</dbReference>
<dbReference type="AlphaFoldDB" id="A0A9D5BBS7"/>
<feature type="region of interest" description="Disordered" evidence="3">
    <location>
        <begin position="539"/>
        <end position="621"/>
    </location>
</feature>
<evidence type="ECO:0000313" key="6">
    <source>
        <dbReference type="EMBL" id="KAI5436974.1"/>
    </source>
</evidence>
<feature type="compositionally biased region" description="Basic and acidic residues" evidence="3">
    <location>
        <begin position="782"/>
        <end position="837"/>
    </location>
</feature>
<dbReference type="GO" id="GO:0006397">
    <property type="term" value="P:mRNA processing"/>
    <property type="evidence" value="ECO:0007669"/>
    <property type="project" value="UniProtKB-KW"/>
</dbReference>
<evidence type="ECO:0000259" key="5">
    <source>
        <dbReference type="PROSITE" id="PS51025"/>
    </source>
</evidence>
<dbReference type="InterPro" id="IPR002483">
    <property type="entry name" value="PWI_dom"/>
</dbReference>
<feature type="compositionally biased region" description="Pro residues" evidence="3">
    <location>
        <begin position="56"/>
        <end position="71"/>
    </location>
</feature>
<feature type="compositionally biased region" description="Basic and acidic residues" evidence="3">
    <location>
        <begin position="432"/>
        <end position="515"/>
    </location>
</feature>
<evidence type="ECO:0000259" key="4">
    <source>
        <dbReference type="PROSITE" id="PS50102"/>
    </source>
</evidence>
<feature type="domain" description="RRM" evidence="4">
    <location>
        <begin position="235"/>
        <end position="315"/>
    </location>
</feature>
<dbReference type="PANTHER" id="PTHR47334:SF2">
    <property type="entry name" value="RNA-BINDING MOTIF PROTEIN 25"/>
    <property type="match status" value="1"/>
</dbReference>
<dbReference type="FunFam" id="1.20.1390.10:FF:000008">
    <property type="entry name" value="RNA Binding Motif protein homolog"/>
    <property type="match status" value="1"/>
</dbReference>
<evidence type="ECO:0000256" key="1">
    <source>
        <dbReference type="ARBA" id="ARBA00022664"/>
    </source>
</evidence>
<keyword evidence="1" id="KW-0507">mRNA processing</keyword>
<gene>
    <name evidence="6" type="ORF">KIW84_023194</name>
</gene>
<feature type="domain" description="PWI" evidence="5">
    <location>
        <begin position="861"/>
        <end position="958"/>
    </location>
</feature>
<feature type="compositionally biased region" description="Basic and acidic residues" evidence="3">
    <location>
        <begin position="581"/>
        <end position="621"/>
    </location>
</feature>
<dbReference type="SUPFAM" id="SSF101233">
    <property type="entry name" value="PWI domain"/>
    <property type="match status" value="1"/>
</dbReference>
<sequence length="958" mass="109298">MADSSSSPATLEPNPHHNSQPPSPNPVPNQPDLPPQSSQSQSTTPSSTPLSTNPNSNPPIPIAPSLPPPPALSYATGAPPQIPGVLPPSAPSFRPLGVQVPQFTPLPNPAGVYQNPNPPPGVPGSSMPVPMPQMQPMMSYQVPGTNPAVRHYAPIPNGYAMHPQGPLNPAGIPRYPPPYGTMVRPVYPPRLPGTINVLPVSRPPVAGIPLIRPVIPPIVRPVVLPSVTPAEKQHTTVYIGKIAPTVENEFMLSLLKLCGNIKSWKRPQDLSSGTPKSFGFYEFDTAEGVLRALRLLTKLNIDGQELMINVDEAMRNYLERYVQKKTESSKEKETQAAEAEKDEVAKPSDVNEDAKPDPDLSNKEEGNVSVKKKSHDVATFGIVTDEDREADRDTLEKIKTMIEERLKTRPLPPPPPPPIRDGSVDSFSEQPTKTREGDSDVDTKKSEAAEDKNERDANGDNKPTSEHDRPETPDRRHDRKSRERDRERELKREKERELERYEREAERERIRKEREQKRRIEEVERQFEVYLKDWEYREREKEKERQYEKEKEKDRERKRRKEILYDEEDDDGDSRKRWRRNAIEEKRKKRLREKEDDLADRQKEEEEIAEAKKRNDEDQQLKRQRDALKLLTEQIVNGGDETMTTREITSEIKNVITVQDTVADYSHEDHIGDFCDGNVLNTINDESAMASVATSDTQSSGNAPMKKLGFGLVGSGKRTTVPSVFHEDEDDDAHKDKKLRPLVPIDYSTEELQAVEPTASGPTPPNLAAAAEFAKRISSTNFKEERLDGERDRSRHSHEKSNHRDRDRSDEDGTHHRDEHREKNSDRDRDRDHGLEKNKTYDNRRLLDAKQLIDMIPKTKEELFSYEIDWAVYDKHQLHDRMRPWISKKIKEFLGEEENTLTDYIVSSTQEHVKASQMLESLQVILDEEAEMFVLKMWRMLIFEIKKVETGLALRSKS</sequence>